<feature type="active site" evidence="10">
    <location>
        <position position="280"/>
    </location>
</feature>
<keyword evidence="5 10" id="KW-0808">Transferase</keyword>
<comment type="pathway">
    <text evidence="1 10">Lipid metabolism; fatty acid biosynthesis.</text>
</comment>
<dbReference type="EC" id="2.3.1.180" evidence="3 10"/>
<dbReference type="Pfam" id="PF08541">
    <property type="entry name" value="ACP_syn_III_C"/>
    <property type="match status" value="1"/>
</dbReference>
<gene>
    <name evidence="10" type="primary">fabH</name>
    <name evidence="13" type="ordered locus">Trad_2622</name>
</gene>
<dbReference type="GO" id="GO:0006633">
    <property type="term" value="P:fatty acid biosynthetic process"/>
    <property type="evidence" value="ECO:0007669"/>
    <property type="project" value="UniProtKB-UniRule"/>
</dbReference>
<feature type="domain" description="Beta-ketoacyl-[acyl-carrier-protein] synthase III C-terminal" evidence="11">
    <location>
        <begin position="234"/>
        <end position="322"/>
    </location>
</feature>
<keyword evidence="7 10" id="KW-0443">Lipid metabolism</keyword>
<dbReference type="NCBIfam" id="NF006829">
    <property type="entry name" value="PRK09352.1"/>
    <property type="match status" value="1"/>
</dbReference>
<feature type="active site" evidence="10">
    <location>
        <position position="116"/>
    </location>
</feature>
<keyword evidence="4 10" id="KW-0444">Lipid biosynthesis</keyword>
<dbReference type="KEGG" id="tra:Trad_2622"/>
<comment type="catalytic activity">
    <reaction evidence="9">
        <text>malonyl-[ACP] + acetyl-CoA + H(+) = 3-oxobutanoyl-[ACP] + CO2 + CoA</text>
        <dbReference type="Rhea" id="RHEA:12080"/>
        <dbReference type="Rhea" id="RHEA-COMP:9623"/>
        <dbReference type="Rhea" id="RHEA-COMP:9625"/>
        <dbReference type="ChEBI" id="CHEBI:15378"/>
        <dbReference type="ChEBI" id="CHEBI:16526"/>
        <dbReference type="ChEBI" id="CHEBI:57287"/>
        <dbReference type="ChEBI" id="CHEBI:57288"/>
        <dbReference type="ChEBI" id="CHEBI:78449"/>
        <dbReference type="ChEBI" id="CHEBI:78450"/>
        <dbReference type="EC" id="2.3.1.180"/>
    </reaction>
    <physiologicalReaction direction="left-to-right" evidence="9">
        <dbReference type="Rhea" id="RHEA:12081"/>
    </physiologicalReaction>
</comment>
<dbReference type="GO" id="GO:0005737">
    <property type="term" value="C:cytoplasm"/>
    <property type="evidence" value="ECO:0007669"/>
    <property type="project" value="UniProtKB-SubCell"/>
</dbReference>
<dbReference type="InterPro" id="IPR016039">
    <property type="entry name" value="Thiolase-like"/>
</dbReference>
<keyword evidence="10" id="KW-0511">Multifunctional enzyme</keyword>
<dbReference type="InterPro" id="IPR004655">
    <property type="entry name" value="FabH"/>
</dbReference>
<evidence type="ECO:0000313" key="13">
    <source>
        <dbReference type="EMBL" id="ADI15728.1"/>
    </source>
</evidence>
<comment type="function">
    <text evidence="10">Catalyzes the condensation reaction of fatty acid synthesis by the addition to an acyl acceptor of two carbons from malonyl-ACP. Catalyzes the first condensation reaction which initiates fatty acid synthesis and may therefore play a role in governing the total rate of fatty acid production. Possesses both acetoacetyl-ACP synthase and acetyl transacylase activities. Its substrate specificity determines the biosynthesis of branched-chain and/or straight-chain of fatty acids.</text>
</comment>
<dbReference type="GO" id="GO:0033818">
    <property type="term" value="F:beta-ketoacyl-acyl-carrier-protein synthase III activity"/>
    <property type="evidence" value="ECO:0007669"/>
    <property type="project" value="UniProtKB-UniRule"/>
</dbReference>
<dbReference type="CDD" id="cd00830">
    <property type="entry name" value="KAS_III"/>
    <property type="match status" value="1"/>
</dbReference>
<evidence type="ECO:0000256" key="10">
    <source>
        <dbReference type="HAMAP-Rule" id="MF_01815"/>
    </source>
</evidence>
<dbReference type="Pfam" id="PF08545">
    <property type="entry name" value="ACP_syn_III"/>
    <property type="match status" value="1"/>
</dbReference>
<dbReference type="PANTHER" id="PTHR43091">
    <property type="entry name" value="3-OXOACYL-[ACYL-CARRIER-PROTEIN] SYNTHASE"/>
    <property type="match status" value="1"/>
</dbReference>
<evidence type="ECO:0000256" key="9">
    <source>
        <dbReference type="ARBA" id="ARBA00051096"/>
    </source>
</evidence>
<dbReference type="AlphaFoldDB" id="D7CUE3"/>
<evidence type="ECO:0000256" key="5">
    <source>
        <dbReference type="ARBA" id="ARBA00022679"/>
    </source>
</evidence>
<dbReference type="HOGENOM" id="CLU_039592_3_1_0"/>
<dbReference type="Gene3D" id="3.40.47.10">
    <property type="match status" value="1"/>
</dbReference>
<keyword evidence="10 13" id="KW-0012">Acyltransferase</keyword>
<keyword evidence="6 10" id="KW-0276">Fatty acid metabolism</keyword>
<dbReference type="FunFam" id="3.40.47.10:FF:000004">
    <property type="entry name" value="3-oxoacyl-[acyl-carrier-protein] synthase 3"/>
    <property type="match status" value="1"/>
</dbReference>
<feature type="domain" description="Beta-ketoacyl-[acyl-carrier-protein] synthase III N-terminal" evidence="12">
    <location>
        <begin position="110"/>
        <end position="187"/>
    </location>
</feature>
<dbReference type="PANTHER" id="PTHR43091:SF1">
    <property type="entry name" value="BETA-KETOACYL-[ACYL-CARRIER-PROTEIN] SYNTHASE III, CHLOROPLASTIC"/>
    <property type="match status" value="1"/>
</dbReference>
<dbReference type="UniPathway" id="UPA00094"/>
<dbReference type="STRING" id="649638.Trad_2622"/>
<evidence type="ECO:0000256" key="3">
    <source>
        <dbReference type="ARBA" id="ARBA00012333"/>
    </source>
</evidence>
<comment type="domain">
    <text evidence="10">The last Arg residue of the ACP-binding site is essential for the weak association between ACP/AcpP and FabH.</text>
</comment>
<proteinExistence type="inferred from homology"/>
<dbReference type="InterPro" id="IPR013747">
    <property type="entry name" value="ACP_syn_III_C"/>
</dbReference>
<evidence type="ECO:0000259" key="12">
    <source>
        <dbReference type="Pfam" id="PF08545"/>
    </source>
</evidence>
<sequence length="323" mass="33864">MDNAAHVSVLGVGSYVPTKRLTNAELERLVDTSDAWITTRTGISERRVAESGQATSDLAHAAAAAALEDAGTLPESIDLIVVGTSTPDHAFPSVACKVQARLGCTRATAFDVNAACAGFLSALQVAEQFLRAGGATRALVIGADTMSRIVDYSDRTTCILFGDGAGAVVLAKGERPGLHATVTHADGTHYEQLYVHGGGSRLDTEGERPRIKMNGRAIFPLAVRAMISVTEEVLAKAGKTLDDVTWLVPHQANQRILKAVAEGLNVPETRVVSTIRDYGNNSAASVPLALDLAIRDGRIRRGDTVLLTAFGGGLAWGGALLTL</sequence>
<keyword evidence="14" id="KW-1185">Reference proteome</keyword>
<protein>
    <recommendedName>
        <fullName evidence="3 10">Beta-ketoacyl-[acyl-carrier-protein] synthase III</fullName>
        <shortName evidence="10">Beta-ketoacyl-ACP synthase III</shortName>
        <shortName evidence="10">KAS III</shortName>
        <ecNumber evidence="3 10">2.3.1.180</ecNumber>
    </recommendedName>
    <alternativeName>
        <fullName evidence="10">3-oxoacyl-[acyl-carrier-protein] synthase 3</fullName>
    </alternativeName>
    <alternativeName>
        <fullName evidence="10">3-oxoacyl-[acyl-carrier-protein] synthase III</fullName>
    </alternativeName>
</protein>
<keyword evidence="10" id="KW-0963">Cytoplasm</keyword>
<feature type="region of interest" description="ACP-binding" evidence="10">
    <location>
        <begin position="251"/>
        <end position="255"/>
    </location>
</feature>
<evidence type="ECO:0000256" key="4">
    <source>
        <dbReference type="ARBA" id="ARBA00022516"/>
    </source>
</evidence>
<accession>D7CUE3</accession>
<evidence type="ECO:0000313" key="14">
    <source>
        <dbReference type="Proteomes" id="UP000000379"/>
    </source>
</evidence>
<dbReference type="SUPFAM" id="SSF53901">
    <property type="entry name" value="Thiolase-like"/>
    <property type="match status" value="1"/>
</dbReference>
<dbReference type="InterPro" id="IPR013751">
    <property type="entry name" value="ACP_syn_III_N"/>
</dbReference>
<dbReference type="NCBIfam" id="TIGR00747">
    <property type="entry name" value="fabH"/>
    <property type="match status" value="1"/>
</dbReference>
<evidence type="ECO:0000259" key="11">
    <source>
        <dbReference type="Pfam" id="PF08541"/>
    </source>
</evidence>
<reference evidence="13 14" key="2">
    <citation type="journal article" date="2011" name="Stand. Genomic Sci.">
        <title>Complete genome sequence of Truepera radiovictrix type strain (RQ-24).</title>
        <authorList>
            <person name="Ivanova N."/>
            <person name="Rohde C."/>
            <person name="Munk C."/>
            <person name="Nolan M."/>
            <person name="Lucas S."/>
            <person name="Del Rio T.G."/>
            <person name="Tice H."/>
            <person name="Deshpande S."/>
            <person name="Cheng J.F."/>
            <person name="Tapia R."/>
            <person name="Han C."/>
            <person name="Goodwin L."/>
            <person name="Pitluck S."/>
            <person name="Liolios K."/>
            <person name="Mavromatis K."/>
            <person name="Mikhailova N."/>
            <person name="Pati A."/>
            <person name="Chen A."/>
            <person name="Palaniappan K."/>
            <person name="Land M."/>
            <person name="Hauser L."/>
            <person name="Chang Y.J."/>
            <person name="Jeffries C.D."/>
            <person name="Brambilla E."/>
            <person name="Rohde M."/>
            <person name="Goker M."/>
            <person name="Tindall B.J."/>
            <person name="Woyke T."/>
            <person name="Bristow J."/>
            <person name="Eisen J.A."/>
            <person name="Markowitz V."/>
            <person name="Hugenholtz P."/>
            <person name="Kyrpides N.C."/>
            <person name="Klenk H.P."/>
            <person name="Lapidus A."/>
        </authorList>
    </citation>
    <scope>NUCLEOTIDE SEQUENCE [LARGE SCALE GENOMIC DNA]</scope>
    <source>
        <strain evidence="14">DSM 17093 / CIP 108686 / LMG 22925 / RQ-24</strain>
    </source>
</reference>
<evidence type="ECO:0000256" key="8">
    <source>
        <dbReference type="ARBA" id="ARBA00023160"/>
    </source>
</evidence>
<dbReference type="HAMAP" id="MF_01815">
    <property type="entry name" value="FabH"/>
    <property type="match status" value="1"/>
</dbReference>
<dbReference type="OrthoDB" id="9815506at2"/>
<dbReference type="EMBL" id="CP002049">
    <property type="protein sequence ID" value="ADI15728.1"/>
    <property type="molecule type" value="Genomic_DNA"/>
</dbReference>
<reference evidence="14" key="1">
    <citation type="submission" date="2010-05" db="EMBL/GenBank/DDBJ databases">
        <title>The complete genome of Truepera radiovictris DSM 17093.</title>
        <authorList>
            <consortium name="US DOE Joint Genome Institute (JGI-PGF)"/>
            <person name="Lucas S."/>
            <person name="Copeland A."/>
            <person name="Lapidus A."/>
            <person name="Glavina del Rio T."/>
            <person name="Dalin E."/>
            <person name="Tice H."/>
            <person name="Bruce D."/>
            <person name="Goodwin L."/>
            <person name="Pitluck S."/>
            <person name="Kyrpides N."/>
            <person name="Mavromatis K."/>
            <person name="Ovchinnikova G."/>
            <person name="Munk A.C."/>
            <person name="Detter J.C."/>
            <person name="Han C."/>
            <person name="Tapia R."/>
            <person name="Land M."/>
            <person name="Hauser L."/>
            <person name="Markowitz V."/>
            <person name="Cheng J.-F."/>
            <person name="Hugenholtz P."/>
            <person name="Woyke T."/>
            <person name="Wu D."/>
            <person name="Tindall B."/>
            <person name="Pomrenke H.G."/>
            <person name="Brambilla E."/>
            <person name="Klenk H.-P."/>
            <person name="Eisen J.A."/>
        </authorList>
    </citation>
    <scope>NUCLEOTIDE SEQUENCE [LARGE SCALE GENOMIC DNA]</scope>
    <source>
        <strain evidence="14">DSM 17093 / CIP 108686 / LMG 22925 / RQ-24</strain>
    </source>
</reference>
<dbReference type="Proteomes" id="UP000000379">
    <property type="component" value="Chromosome"/>
</dbReference>
<organism evidence="13 14">
    <name type="scientific">Truepera radiovictrix (strain DSM 17093 / CIP 108686 / LMG 22925 / RQ-24)</name>
    <dbReference type="NCBI Taxonomy" id="649638"/>
    <lineage>
        <taxon>Bacteria</taxon>
        <taxon>Thermotogati</taxon>
        <taxon>Deinococcota</taxon>
        <taxon>Deinococci</taxon>
        <taxon>Trueperales</taxon>
        <taxon>Trueperaceae</taxon>
        <taxon>Truepera</taxon>
    </lineage>
</organism>
<keyword evidence="8 10" id="KW-0275">Fatty acid biosynthesis</keyword>
<dbReference type="GO" id="GO:0004315">
    <property type="term" value="F:3-oxoacyl-[acyl-carrier-protein] synthase activity"/>
    <property type="evidence" value="ECO:0007669"/>
    <property type="project" value="InterPro"/>
</dbReference>
<evidence type="ECO:0000256" key="2">
    <source>
        <dbReference type="ARBA" id="ARBA00008642"/>
    </source>
</evidence>
<evidence type="ECO:0000256" key="6">
    <source>
        <dbReference type="ARBA" id="ARBA00022832"/>
    </source>
</evidence>
<comment type="subunit">
    <text evidence="10">Homodimer.</text>
</comment>
<evidence type="ECO:0000256" key="1">
    <source>
        <dbReference type="ARBA" id="ARBA00005194"/>
    </source>
</evidence>
<name>D7CUE3_TRURR</name>
<dbReference type="eggNOG" id="COG0332">
    <property type="taxonomic scope" value="Bacteria"/>
</dbReference>
<evidence type="ECO:0000256" key="7">
    <source>
        <dbReference type="ARBA" id="ARBA00023098"/>
    </source>
</evidence>
<feature type="active site" evidence="10">
    <location>
        <position position="250"/>
    </location>
</feature>
<comment type="similarity">
    <text evidence="2 10">Belongs to the thiolase-like superfamily. FabH family.</text>
</comment>
<comment type="subcellular location">
    <subcellularLocation>
        <location evidence="10">Cytoplasm</location>
    </subcellularLocation>
</comment>